<dbReference type="AlphaFoldDB" id="L1JET5"/>
<dbReference type="HOGENOM" id="CLU_889804_0_0_1"/>
<dbReference type="Proteomes" id="UP000011087">
    <property type="component" value="Unassembled WGS sequence"/>
</dbReference>
<protein>
    <submittedName>
        <fullName evidence="2 3">Uncharacterized protein</fullName>
    </submittedName>
</protein>
<dbReference type="PaxDb" id="55529-EKX46792"/>
<reference evidence="3" key="3">
    <citation type="submission" date="2015-06" db="UniProtKB">
        <authorList>
            <consortium name="EnsemblProtists"/>
        </authorList>
    </citation>
    <scope>IDENTIFICATION</scope>
</reference>
<evidence type="ECO:0000256" key="1">
    <source>
        <dbReference type="SAM" id="SignalP"/>
    </source>
</evidence>
<organism evidence="2">
    <name type="scientific">Guillardia theta (strain CCMP2712)</name>
    <name type="common">Cryptophyte</name>
    <dbReference type="NCBI Taxonomy" id="905079"/>
    <lineage>
        <taxon>Eukaryota</taxon>
        <taxon>Cryptophyceae</taxon>
        <taxon>Pyrenomonadales</taxon>
        <taxon>Geminigeraceae</taxon>
        <taxon>Guillardia</taxon>
    </lineage>
</organism>
<feature type="chain" id="PRO_5008771250" evidence="1">
    <location>
        <begin position="32"/>
        <end position="313"/>
    </location>
</feature>
<reference evidence="2 4" key="1">
    <citation type="journal article" date="2012" name="Nature">
        <title>Algal genomes reveal evolutionary mosaicism and the fate of nucleomorphs.</title>
        <authorList>
            <consortium name="DOE Joint Genome Institute"/>
            <person name="Curtis B.A."/>
            <person name="Tanifuji G."/>
            <person name="Burki F."/>
            <person name="Gruber A."/>
            <person name="Irimia M."/>
            <person name="Maruyama S."/>
            <person name="Arias M.C."/>
            <person name="Ball S.G."/>
            <person name="Gile G.H."/>
            <person name="Hirakawa Y."/>
            <person name="Hopkins J.F."/>
            <person name="Kuo A."/>
            <person name="Rensing S.A."/>
            <person name="Schmutz J."/>
            <person name="Symeonidi A."/>
            <person name="Elias M."/>
            <person name="Eveleigh R.J."/>
            <person name="Herman E.K."/>
            <person name="Klute M.J."/>
            <person name="Nakayama T."/>
            <person name="Obornik M."/>
            <person name="Reyes-Prieto A."/>
            <person name="Armbrust E.V."/>
            <person name="Aves S.J."/>
            <person name="Beiko R.G."/>
            <person name="Coutinho P."/>
            <person name="Dacks J.B."/>
            <person name="Durnford D.G."/>
            <person name="Fast N.M."/>
            <person name="Green B.R."/>
            <person name="Grisdale C.J."/>
            <person name="Hempel F."/>
            <person name="Henrissat B."/>
            <person name="Hoppner M.P."/>
            <person name="Ishida K."/>
            <person name="Kim E."/>
            <person name="Koreny L."/>
            <person name="Kroth P.G."/>
            <person name="Liu Y."/>
            <person name="Malik S.B."/>
            <person name="Maier U.G."/>
            <person name="McRose D."/>
            <person name="Mock T."/>
            <person name="Neilson J.A."/>
            <person name="Onodera N.T."/>
            <person name="Poole A.M."/>
            <person name="Pritham E.J."/>
            <person name="Richards T.A."/>
            <person name="Rocap G."/>
            <person name="Roy S.W."/>
            <person name="Sarai C."/>
            <person name="Schaack S."/>
            <person name="Shirato S."/>
            <person name="Slamovits C.H."/>
            <person name="Spencer D.F."/>
            <person name="Suzuki S."/>
            <person name="Worden A.Z."/>
            <person name="Zauner S."/>
            <person name="Barry K."/>
            <person name="Bell C."/>
            <person name="Bharti A.K."/>
            <person name="Crow J.A."/>
            <person name="Grimwood J."/>
            <person name="Kramer R."/>
            <person name="Lindquist E."/>
            <person name="Lucas S."/>
            <person name="Salamov A."/>
            <person name="McFadden G.I."/>
            <person name="Lane C.E."/>
            <person name="Keeling P.J."/>
            <person name="Gray M.W."/>
            <person name="Grigoriev I.V."/>
            <person name="Archibald J.M."/>
        </authorList>
    </citation>
    <scope>NUCLEOTIDE SEQUENCE</scope>
    <source>
        <strain evidence="2 4">CCMP2712</strain>
    </source>
</reference>
<evidence type="ECO:0000313" key="4">
    <source>
        <dbReference type="Proteomes" id="UP000011087"/>
    </source>
</evidence>
<dbReference type="EnsemblProtists" id="EKX46792">
    <property type="protein sequence ID" value="EKX46792"/>
    <property type="gene ID" value="GUITHDRAFT_107566"/>
</dbReference>
<dbReference type="KEGG" id="gtt:GUITHDRAFT_107566"/>
<keyword evidence="1" id="KW-0732">Signal</keyword>
<reference evidence="4" key="2">
    <citation type="submission" date="2012-11" db="EMBL/GenBank/DDBJ databases">
        <authorList>
            <person name="Kuo A."/>
            <person name="Curtis B.A."/>
            <person name="Tanifuji G."/>
            <person name="Burki F."/>
            <person name="Gruber A."/>
            <person name="Irimia M."/>
            <person name="Maruyama S."/>
            <person name="Arias M.C."/>
            <person name="Ball S.G."/>
            <person name="Gile G.H."/>
            <person name="Hirakawa Y."/>
            <person name="Hopkins J.F."/>
            <person name="Rensing S.A."/>
            <person name="Schmutz J."/>
            <person name="Symeonidi A."/>
            <person name="Elias M."/>
            <person name="Eveleigh R.J."/>
            <person name="Herman E.K."/>
            <person name="Klute M.J."/>
            <person name="Nakayama T."/>
            <person name="Obornik M."/>
            <person name="Reyes-Prieto A."/>
            <person name="Armbrust E.V."/>
            <person name="Aves S.J."/>
            <person name="Beiko R.G."/>
            <person name="Coutinho P."/>
            <person name="Dacks J.B."/>
            <person name="Durnford D.G."/>
            <person name="Fast N.M."/>
            <person name="Green B.R."/>
            <person name="Grisdale C."/>
            <person name="Hempe F."/>
            <person name="Henrissat B."/>
            <person name="Hoppner M.P."/>
            <person name="Ishida K.-I."/>
            <person name="Kim E."/>
            <person name="Koreny L."/>
            <person name="Kroth P.G."/>
            <person name="Liu Y."/>
            <person name="Malik S.-B."/>
            <person name="Maier U.G."/>
            <person name="McRose D."/>
            <person name="Mock T."/>
            <person name="Neilson J.A."/>
            <person name="Onodera N.T."/>
            <person name="Poole A.M."/>
            <person name="Pritham E.J."/>
            <person name="Richards T.A."/>
            <person name="Rocap G."/>
            <person name="Roy S.W."/>
            <person name="Sarai C."/>
            <person name="Schaack S."/>
            <person name="Shirato S."/>
            <person name="Slamovits C.H."/>
            <person name="Spencer D.F."/>
            <person name="Suzuki S."/>
            <person name="Worden A.Z."/>
            <person name="Zauner S."/>
            <person name="Barry K."/>
            <person name="Bell C."/>
            <person name="Bharti A.K."/>
            <person name="Crow J.A."/>
            <person name="Grimwood J."/>
            <person name="Kramer R."/>
            <person name="Lindquist E."/>
            <person name="Lucas S."/>
            <person name="Salamov A."/>
            <person name="McFadden G.I."/>
            <person name="Lane C.E."/>
            <person name="Keeling P.J."/>
            <person name="Gray M.W."/>
            <person name="Grigoriev I.V."/>
            <person name="Archibald J.M."/>
        </authorList>
    </citation>
    <scope>NUCLEOTIDE SEQUENCE</scope>
    <source>
        <strain evidence="4">CCMP2712</strain>
    </source>
</reference>
<proteinExistence type="predicted"/>
<keyword evidence="4" id="KW-1185">Reference proteome</keyword>
<dbReference type="RefSeq" id="XP_005833772.1">
    <property type="nucleotide sequence ID" value="XM_005833715.1"/>
</dbReference>
<evidence type="ECO:0000313" key="2">
    <source>
        <dbReference type="EMBL" id="EKX46792.1"/>
    </source>
</evidence>
<feature type="signal peptide" evidence="1">
    <location>
        <begin position="1"/>
        <end position="31"/>
    </location>
</feature>
<accession>L1JET5</accession>
<dbReference type="EMBL" id="JH992993">
    <property type="protein sequence ID" value="EKX46792.1"/>
    <property type="molecule type" value="Genomic_DNA"/>
</dbReference>
<evidence type="ECO:0000313" key="3">
    <source>
        <dbReference type="EnsemblProtists" id="EKX46792"/>
    </source>
</evidence>
<gene>
    <name evidence="2" type="ORF">GUITHDRAFT_107566</name>
</gene>
<sequence>MLSYVFIHAVSVDNYMKSLVGLLVLLSSAGATQWQCSTVGAADGQLGRINTDVFCIQYFQGQDTSYCCDHTGYFCMQSNYTIYNPNHVVQGSFMAGNLTSNVDGSGSDRPTSVKKGICSMDKSRVLGSNSPSGVNECGAGSTDPNDPAYCIVVLEAACLDNGQCGTACGTGSYGGNAQYGYQCMKFGKYNPLSGQPFCFDCPPVCVGGTHEGKYCSTGLNSTVHQNGTLSLGDVARIGGSTFVIEQAVCVSSGGTCKPTTTALVGATTPLQCERTWEGYPDRYLQCKVNPNCDLTKFQNTLYKPQHQDAPTLF</sequence>
<dbReference type="GeneID" id="17303286"/>
<name>L1JET5_GUITC</name>